<dbReference type="Gene3D" id="1.25.40.20">
    <property type="entry name" value="Ankyrin repeat-containing domain"/>
    <property type="match status" value="1"/>
</dbReference>
<dbReference type="Pfam" id="PF12796">
    <property type="entry name" value="Ank_2"/>
    <property type="match status" value="1"/>
</dbReference>
<evidence type="ECO:0000313" key="4">
    <source>
        <dbReference type="EMBL" id="KAF1915054.1"/>
    </source>
</evidence>
<evidence type="ECO:0000256" key="2">
    <source>
        <dbReference type="ARBA" id="ARBA00023043"/>
    </source>
</evidence>
<keyword evidence="5" id="KW-1185">Reference proteome</keyword>
<dbReference type="AlphaFoldDB" id="A0A6A5QKP3"/>
<dbReference type="EMBL" id="ML979136">
    <property type="protein sequence ID" value="KAF1915054.1"/>
    <property type="molecule type" value="Genomic_DNA"/>
</dbReference>
<evidence type="ECO:0000256" key="1">
    <source>
        <dbReference type="ARBA" id="ARBA00022737"/>
    </source>
</evidence>
<organism evidence="4 5">
    <name type="scientific">Ampelomyces quisqualis</name>
    <name type="common">Powdery mildew agent</name>
    <dbReference type="NCBI Taxonomy" id="50730"/>
    <lineage>
        <taxon>Eukaryota</taxon>
        <taxon>Fungi</taxon>
        <taxon>Dikarya</taxon>
        <taxon>Ascomycota</taxon>
        <taxon>Pezizomycotina</taxon>
        <taxon>Dothideomycetes</taxon>
        <taxon>Pleosporomycetidae</taxon>
        <taxon>Pleosporales</taxon>
        <taxon>Pleosporineae</taxon>
        <taxon>Phaeosphaeriaceae</taxon>
        <taxon>Ampelomyces</taxon>
    </lineage>
</organism>
<sequence>MALPPPTIDLLLNLIDTRPQAILSSLAQHPQLASARDAHGYSLVHAAASYNQLDVLRELVHKYRADVNTLDEDGETPLFACEKAEVAKCLVEELGADTSLRNEDGHTAEEKMAEEESEAHEVFQYLKSVRTGAPRLSAGEVQTADVHPPPPLPDGLNIEMGTMSEEAAGDAPDPEIRRRIEELAARPDYQSEEVQRQLRELVSDVVSGMGGEQDGRSVRRRVD</sequence>
<dbReference type="InterPro" id="IPR036770">
    <property type="entry name" value="Ankyrin_rpt-contain_sf"/>
</dbReference>
<dbReference type="Proteomes" id="UP000800096">
    <property type="component" value="Unassembled WGS sequence"/>
</dbReference>
<gene>
    <name evidence="4" type="ORF">BDU57DRAFT_261268</name>
</gene>
<protein>
    <submittedName>
        <fullName evidence="4">Uncharacterized protein</fullName>
    </submittedName>
</protein>
<dbReference type="PANTHER" id="PTHR24126:SF14">
    <property type="entry name" value="ANK_REP_REGION DOMAIN-CONTAINING PROTEIN"/>
    <property type="match status" value="1"/>
</dbReference>
<evidence type="ECO:0000313" key="5">
    <source>
        <dbReference type="Proteomes" id="UP000800096"/>
    </source>
</evidence>
<proteinExistence type="predicted"/>
<name>A0A6A5QKP3_AMPQU</name>
<keyword evidence="2 3" id="KW-0040">ANK repeat</keyword>
<accession>A0A6A5QKP3</accession>
<reference evidence="4" key="1">
    <citation type="journal article" date="2020" name="Stud. Mycol.">
        <title>101 Dothideomycetes genomes: a test case for predicting lifestyles and emergence of pathogens.</title>
        <authorList>
            <person name="Haridas S."/>
            <person name="Albert R."/>
            <person name="Binder M."/>
            <person name="Bloem J."/>
            <person name="Labutti K."/>
            <person name="Salamov A."/>
            <person name="Andreopoulos B."/>
            <person name="Baker S."/>
            <person name="Barry K."/>
            <person name="Bills G."/>
            <person name="Bluhm B."/>
            <person name="Cannon C."/>
            <person name="Castanera R."/>
            <person name="Culley D."/>
            <person name="Daum C."/>
            <person name="Ezra D."/>
            <person name="Gonzalez J."/>
            <person name="Henrissat B."/>
            <person name="Kuo A."/>
            <person name="Liang C."/>
            <person name="Lipzen A."/>
            <person name="Lutzoni F."/>
            <person name="Magnuson J."/>
            <person name="Mondo S."/>
            <person name="Nolan M."/>
            <person name="Ohm R."/>
            <person name="Pangilinan J."/>
            <person name="Park H.-J."/>
            <person name="Ramirez L."/>
            <person name="Alfaro M."/>
            <person name="Sun H."/>
            <person name="Tritt A."/>
            <person name="Yoshinaga Y."/>
            <person name="Zwiers L.-H."/>
            <person name="Turgeon B."/>
            <person name="Goodwin S."/>
            <person name="Spatafora J."/>
            <person name="Crous P."/>
            <person name="Grigoriev I."/>
        </authorList>
    </citation>
    <scope>NUCLEOTIDE SEQUENCE</scope>
    <source>
        <strain evidence="4">HMLAC05119</strain>
    </source>
</reference>
<dbReference type="SUPFAM" id="SSF48403">
    <property type="entry name" value="Ankyrin repeat"/>
    <property type="match status" value="1"/>
</dbReference>
<dbReference type="PANTHER" id="PTHR24126">
    <property type="entry name" value="ANKYRIN REPEAT, PH AND SEC7 DOMAIN CONTAINING PROTEIN SECG-RELATED"/>
    <property type="match status" value="1"/>
</dbReference>
<dbReference type="InterPro" id="IPR002110">
    <property type="entry name" value="Ankyrin_rpt"/>
</dbReference>
<dbReference type="PROSITE" id="PS50088">
    <property type="entry name" value="ANK_REPEAT"/>
    <property type="match status" value="1"/>
</dbReference>
<dbReference type="OrthoDB" id="19174at2759"/>
<feature type="repeat" description="ANK" evidence="3">
    <location>
        <begin position="39"/>
        <end position="72"/>
    </location>
</feature>
<keyword evidence="1" id="KW-0677">Repeat</keyword>
<evidence type="ECO:0000256" key="3">
    <source>
        <dbReference type="PROSITE-ProRule" id="PRU00023"/>
    </source>
</evidence>